<dbReference type="SUPFAM" id="SSF51905">
    <property type="entry name" value="FAD/NAD(P)-binding domain"/>
    <property type="match status" value="1"/>
</dbReference>
<dbReference type="AlphaFoldDB" id="A0A0D2IM97"/>
<dbReference type="PANTHER" id="PTHR43872:SF1">
    <property type="entry name" value="MONOOXYGENASE, PUTATIVE (AFU_ORTHOLOGUE AFUA_8G02570)-RELATED"/>
    <property type="match status" value="1"/>
</dbReference>
<dbReference type="GeneID" id="25293219"/>
<keyword evidence="2" id="KW-0503">Monooxygenase</keyword>
<dbReference type="VEuPathDB" id="FungiDB:Z518_05148"/>
<comment type="cofactor">
    <cofactor evidence="1">
        <name>FAD</name>
        <dbReference type="ChEBI" id="CHEBI:57692"/>
    </cofactor>
</comment>
<evidence type="ECO:0000256" key="2">
    <source>
        <dbReference type="ARBA" id="ARBA00023033"/>
    </source>
</evidence>
<evidence type="ECO:0000256" key="1">
    <source>
        <dbReference type="ARBA" id="ARBA00001974"/>
    </source>
</evidence>
<organism evidence="3 4">
    <name type="scientific">Rhinocladiella mackenziei CBS 650.93</name>
    <dbReference type="NCBI Taxonomy" id="1442369"/>
    <lineage>
        <taxon>Eukaryota</taxon>
        <taxon>Fungi</taxon>
        <taxon>Dikarya</taxon>
        <taxon>Ascomycota</taxon>
        <taxon>Pezizomycotina</taxon>
        <taxon>Eurotiomycetes</taxon>
        <taxon>Chaetothyriomycetidae</taxon>
        <taxon>Chaetothyriales</taxon>
        <taxon>Herpotrichiellaceae</taxon>
        <taxon>Rhinocladiella</taxon>
    </lineage>
</organism>
<gene>
    <name evidence="3" type="ORF">Z518_05148</name>
</gene>
<name>A0A0D2IM97_9EURO</name>
<accession>A0A0D2IM97</accession>
<keyword evidence="4" id="KW-1185">Reference proteome</keyword>
<dbReference type="RefSeq" id="XP_013271417.1">
    <property type="nucleotide sequence ID" value="XM_013415963.1"/>
</dbReference>
<dbReference type="Proteomes" id="UP000053617">
    <property type="component" value="Unassembled WGS sequence"/>
</dbReference>
<dbReference type="GO" id="GO:0004497">
    <property type="term" value="F:monooxygenase activity"/>
    <property type="evidence" value="ECO:0007669"/>
    <property type="project" value="UniProtKB-KW"/>
</dbReference>
<dbReference type="EMBL" id="KN847478">
    <property type="protein sequence ID" value="KIX04281.1"/>
    <property type="molecule type" value="Genomic_DNA"/>
</dbReference>
<keyword evidence="2" id="KW-0560">Oxidoreductase</keyword>
<dbReference type="InterPro" id="IPR051820">
    <property type="entry name" value="FAD-binding_MO"/>
</dbReference>
<evidence type="ECO:0000313" key="4">
    <source>
        <dbReference type="Proteomes" id="UP000053617"/>
    </source>
</evidence>
<dbReference type="OrthoDB" id="66881at2759"/>
<sequence>MIRMMYYARAIVLCWWFPERMIRFLRKNTERQLHEHLPCDPHFKPKYNPWQQRMRITPGDFFECLRKGKACVVTDTIDTVTETGIKLHSGYDLDADIIVTATGPKVQFGGAVKISVDGVPTYVPDEFIWRGAMLQDVLNLVFVFDLSSQSWTLGVDATAQLWVRVLKNVRSKGMTSYCPRVDVKDGIRKKFIIDLQSSYTNAAKGGEMSTERW</sequence>
<protein>
    <submittedName>
        <fullName evidence="3">Uncharacterized protein</fullName>
    </submittedName>
</protein>
<reference evidence="3 4" key="1">
    <citation type="submission" date="2015-01" db="EMBL/GenBank/DDBJ databases">
        <title>The Genome Sequence of Rhinocladiella mackenzie CBS 650.93.</title>
        <authorList>
            <consortium name="The Broad Institute Genomics Platform"/>
            <person name="Cuomo C."/>
            <person name="de Hoog S."/>
            <person name="Gorbushina A."/>
            <person name="Stielow B."/>
            <person name="Teixiera M."/>
            <person name="Abouelleil A."/>
            <person name="Chapman S.B."/>
            <person name="Priest M."/>
            <person name="Young S.K."/>
            <person name="Wortman J."/>
            <person name="Nusbaum C."/>
            <person name="Birren B."/>
        </authorList>
    </citation>
    <scope>NUCLEOTIDE SEQUENCE [LARGE SCALE GENOMIC DNA]</scope>
    <source>
        <strain evidence="3 4">CBS 650.93</strain>
    </source>
</reference>
<evidence type="ECO:0000313" key="3">
    <source>
        <dbReference type="EMBL" id="KIX04281.1"/>
    </source>
</evidence>
<dbReference type="HOGENOM" id="CLU_032067_1_0_1"/>
<dbReference type="InterPro" id="IPR036188">
    <property type="entry name" value="FAD/NAD-bd_sf"/>
</dbReference>
<proteinExistence type="predicted"/>
<dbReference type="PANTHER" id="PTHR43872">
    <property type="entry name" value="MONOOXYGENASE, PUTATIVE (AFU_ORTHOLOGUE AFUA_8G02570)-RELATED"/>
    <property type="match status" value="1"/>
</dbReference>